<organism evidence="1 2">
    <name type="scientific">Entomortierella chlamydospora</name>
    <dbReference type="NCBI Taxonomy" id="101097"/>
    <lineage>
        <taxon>Eukaryota</taxon>
        <taxon>Fungi</taxon>
        <taxon>Fungi incertae sedis</taxon>
        <taxon>Mucoromycota</taxon>
        <taxon>Mortierellomycotina</taxon>
        <taxon>Mortierellomycetes</taxon>
        <taxon>Mortierellales</taxon>
        <taxon>Mortierellaceae</taxon>
        <taxon>Entomortierella</taxon>
    </lineage>
</organism>
<protein>
    <submittedName>
        <fullName evidence="1">Uncharacterized protein</fullName>
    </submittedName>
</protein>
<evidence type="ECO:0000313" key="2">
    <source>
        <dbReference type="Proteomes" id="UP000703661"/>
    </source>
</evidence>
<keyword evidence="2" id="KW-1185">Reference proteome</keyword>
<dbReference type="EMBL" id="JAAAID010002050">
    <property type="protein sequence ID" value="KAG0008087.1"/>
    <property type="molecule type" value="Genomic_DNA"/>
</dbReference>
<gene>
    <name evidence="1" type="ORF">BGZ80_003874</name>
</gene>
<dbReference type="AlphaFoldDB" id="A0A9P6MNI0"/>
<proteinExistence type="predicted"/>
<reference evidence="1" key="1">
    <citation type="journal article" date="2020" name="Fungal Divers.">
        <title>Resolving the Mortierellaceae phylogeny through synthesis of multi-gene phylogenetics and phylogenomics.</title>
        <authorList>
            <person name="Vandepol N."/>
            <person name="Liber J."/>
            <person name="Desiro A."/>
            <person name="Na H."/>
            <person name="Kennedy M."/>
            <person name="Barry K."/>
            <person name="Grigoriev I.V."/>
            <person name="Miller A.N."/>
            <person name="O'Donnell K."/>
            <person name="Stajich J.E."/>
            <person name="Bonito G."/>
        </authorList>
    </citation>
    <scope>NUCLEOTIDE SEQUENCE</scope>
    <source>
        <strain evidence="1">NRRL 2769</strain>
    </source>
</reference>
<sequence>NWYNSLLRAVMKYMPKSVFVKSLSVMYSYRPQVSFLQPVQDRGMETPAPQPSLVRARAIIERGQWRL</sequence>
<dbReference type="Proteomes" id="UP000703661">
    <property type="component" value="Unassembled WGS sequence"/>
</dbReference>
<evidence type="ECO:0000313" key="1">
    <source>
        <dbReference type="EMBL" id="KAG0008087.1"/>
    </source>
</evidence>
<accession>A0A9P6MNI0</accession>
<feature type="non-terminal residue" evidence="1">
    <location>
        <position position="1"/>
    </location>
</feature>
<name>A0A9P6MNI0_9FUNG</name>
<comment type="caution">
    <text evidence="1">The sequence shown here is derived from an EMBL/GenBank/DDBJ whole genome shotgun (WGS) entry which is preliminary data.</text>
</comment>